<dbReference type="GO" id="GO:0051287">
    <property type="term" value="F:NAD binding"/>
    <property type="evidence" value="ECO:0007669"/>
    <property type="project" value="InterPro"/>
</dbReference>
<gene>
    <name evidence="4" type="ORF">KCG48_09100</name>
</gene>
<dbReference type="PANTHER" id="PTHR38015">
    <property type="entry name" value="BLR6086 PROTEIN"/>
    <property type="match status" value="1"/>
</dbReference>
<accession>A0A941CPH6</accession>
<evidence type="ECO:0000313" key="5">
    <source>
        <dbReference type="Proteomes" id="UP000675379"/>
    </source>
</evidence>
<feature type="domain" description="Glycerol-3-phosphate dehydrogenase NAD-dependent N-terminal" evidence="2">
    <location>
        <begin position="2"/>
        <end position="101"/>
    </location>
</feature>
<keyword evidence="1" id="KW-0560">Oxidoreductase</keyword>
<dbReference type="InterPro" id="IPR013328">
    <property type="entry name" value="6PGD_dom2"/>
</dbReference>
<dbReference type="AlphaFoldDB" id="A0A941CPH6"/>
<dbReference type="GO" id="GO:0046168">
    <property type="term" value="P:glycerol-3-phosphate catabolic process"/>
    <property type="evidence" value="ECO:0007669"/>
    <property type="project" value="InterPro"/>
</dbReference>
<comment type="caution">
    <text evidence="4">The sequence shown here is derived from an EMBL/GenBank/DDBJ whole genome shotgun (WGS) entry which is preliminary data.</text>
</comment>
<feature type="domain" description="Opine dehydrogenase" evidence="3">
    <location>
        <begin position="183"/>
        <end position="325"/>
    </location>
</feature>
<organism evidence="4 5">
    <name type="scientific">Proteiniclasticum sediminis</name>
    <dbReference type="NCBI Taxonomy" id="2804028"/>
    <lineage>
        <taxon>Bacteria</taxon>
        <taxon>Bacillati</taxon>
        <taxon>Bacillota</taxon>
        <taxon>Clostridia</taxon>
        <taxon>Eubacteriales</taxon>
        <taxon>Clostridiaceae</taxon>
        <taxon>Proteiniclasticum</taxon>
    </lineage>
</organism>
<dbReference type="Pfam" id="PF02317">
    <property type="entry name" value="Octopine_DH"/>
    <property type="match status" value="1"/>
</dbReference>
<evidence type="ECO:0000259" key="3">
    <source>
        <dbReference type="Pfam" id="PF02317"/>
    </source>
</evidence>
<proteinExistence type="predicted"/>
<dbReference type="PANTHER" id="PTHR38015:SF1">
    <property type="entry name" value="OPINE DEHYDROGENASE DOMAIN-CONTAINING PROTEIN"/>
    <property type="match status" value="1"/>
</dbReference>
<sequence>MKVAIIGAGNSGLAMAAHLRFMGHRIRLWNRSEEPVSELKKTRKITTTGVLVGDFDLDLVTTNMADVLKWSKIILVTTPATSHGDLARLMAPYLGKDHIVILNPGRTFGAVDFKDELVKMGNEENVSILETQTIIYTCRKLSQTSVNILALKRDVLISTFEGVNLPELLLRIPDELNKFYKPAKSMVETSIGNVGMVLHCAPMVLNAGWVESDHDFKYYREGISPTITAFIEELDRERQAVARALNHPVVSVLEWMNISYGLQEDTLYECIQKNPSYETILAPRTLSYRYLLEDVPYGLVPLESMGKDLGLAMTHTRAVIDLANLLLKTDFRATGRTAEKLHFDYKDLMKGVRVEDILLT</sequence>
<dbReference type="InterPro" id="IPR008927">
    <property type="entry name" value="6-PGluconate_DH-like_C_sf"/>
</dbReference>
<reference evidence="4" key="1">
    <citation type="submission" date="2021-04" db="EMBL/GenBank/DDBJ databases">
        <title>Proteiniclasticum sedimins sp. nov., an obligate anaerobic bacterium isolated from anaerobic sludge.</title>
        <authorList>
            <person name="Liu J."/>
        </authorList>
    </citation>
    <scope>NUCLEOTIDE SEQUENCE</scope>
    <source>
        <strain evidence="4">BAD-10</strain>
    </source>
</reference>
<dbReference type="Pfam" id="PF01210">
    <property type="entry name" value="NAD_Gly3P_dh_N"/>
    <property type="match status" value="1"/>
</dbReference>
<evidence type="ECO:0000313" key="4">
    <source>
        <dbReference type="EMBL" id="MBR0576496.1"/>
    </source>
</evidence>
<dbReference type="Gene3D" id="3.40.50.720">
    <property type="entry name" value="NAD(P)-binding Rossmann-like Domain"/>
    <property type="match status" value="1"/>
</dbReference>
<dbReference type="SUPFAM" id="SSF48179">
    <property type="entry name" value="6-phosphogluconate dehydrogenase C-terminal domain-like"/>
    <property type="match status" value="1"/>
</dbReference>
<dbReference type="Gene3D" id="1.10.1040.10">
    <property type="entry name" value="N-(1-d-carboxylethyl)-l-norvaline Dehydrogenase, domain 2"/>
    <property type="match status" value="1"/>
</dbReference>
<evidence type="ECO:0000256" key="1">
    <source>
        <dbReference type="ARBA" id="ARBA00023002"/>
    </source>
</evidence>
<dbReference type="InterPro" id="IPR003421">
    <property type="entry name" value="Opine_DH"/>
</dbReference>
<dbReference type="SUPFAM" id="SSF51735">
    <property type="entry name" value="NAD(P)-binding Rossmann-fold domains"/>
    <property type="match status" value="1"/>
</dbReference>
<dbReference type="InterPro" id="IPR036291">
    <property type="entry name" value="NAD(P)-bd_dom_sf"/>
</dbReference>
<protein>
    <submittedName>
        <fullName evidence="4">NAD/NADP octopine/nopaline dehydrogenase family protein</fullName>
    </submittedName>
</protein>
<dbReference type="Proteomes" id="UP000675379">
    <property type="component" value="Unassembled WGS sequence"/>
</dbReference>
<name>A0A941CPH6_9CLOT</name>
<evidence type="ECO:0000259" key="2">
    <source>
        <dbReference type="Pfam" id="PF01210"/>
    </source>
</evidence>
<dbReference type="InterPro" id="IPR011128">
    <property type="entry name" value="G3P_DH_NAD-dep_N"/>
</dbReference>
<keyword evidence="5" id="KW-1185">Reference proteome</keyword>
<dbReference type="EMBL" id="JAGSCS010000011">
    <property type="protein sequence ID" value="MBR0576496.1"/>
    <property type="molecule type" value="Genomic_DNA"/>
</dbReference>
<dbReference type="InterPro" id="IPR051729">
    <property type="entry name" value="Opine/Lysopine_DH"/>
</dbReference>
<dbReference type="GO" id="GO:0016616">
    <property type="term" value="F:oxidoreductase activity, acting on the CH-OH group of donors, NAD or NADP as acceptor"/>
    <property type="evidence" value="ECO:0007669"/>
    <property type="project" value="InterPro"/>
</dbReference>
<dbReference type="RefSeq" id="WP_211801493.1">
    <property type="nucleotide sequence ID" value="NZ_JAGSCS010000011.1"/>
</dbReference>